<gene>
    <name evidence="6" type="ORF">AB4Y30_16465</name>
</gene>
<keyword evidence="3" id="KW-0732">Signal</keyword>
<dbReference type="PANTHER" id="PTHR30290">
    <property type="entry name" value="PERIPLASMIC BINDING COMPONENT OF ABC TRANSPORTER"/>
    <property type="match status" value="1"/>
</dbReference>
<protein>
    <submittedName>
        <fullName evidence="6">ABC transporter substrate-binding protein</fullName>
    </submittedName>
</protein>
<dbReference type="RefSeq" id="WP_368653267.1">
    <property type="nucleotide sequence ID" value="NZ_CP162599.1"/>
</dbReference>
<evidence type="ECO:0000256" key="1">
    <source>
        <dbReference type="ARBA" id="ARBA00004193"/>
    </source>
</evidence>
<dbReference type="PROSITE" id="PS01040">
    <property type="entry name" value="SBP_BACTERIAL_5"/>
    <property type="match status" value="1"/>
</dbReference>
<organism evidence="6">
    <name type="scientific">Ornithinibacillus sp. 4-3</name>
    <dbReference type="NCBI Taxonomy" id="3231488"/>
    <lineage>
        <taxon>Bacteria</taxon>
        <taxon>Bacillati</taxon>
        <taxon>Bacillota</taxon>
        <taxon>Bacilli</taxon>
        <taxon>Bacillales</taxon>
        <taxon>Bacillaceae</taxon>
        <taxon>Ornithinibacillus</taxon>
    </lineage>
</organism>
<proteinExistence type="inferred from homology"/>
<reference evidence="6" key="1">
    <citation type="submission" date="2024-07" db="EMBL/GenBank/DDBJ databases">
        <title>Halotolerant mesophilic bacterium Ornithinibacillus sp. 4-3, sp. nov., isolated from soil.</title>
        <authorList>
            <person name="Sidarenka A.V."/>
            <person name="Guliayeva D.E."/>
            <person name="Leanovich S.I."/>
            <person name="Hileuskaya K.S."/>
            <person name="Akhremchuk A.E."/>
            <person name="Sikolenko M.A."/>
            <person name="Valentovich L.N."/>
        </authorList>
    </citation>
    <scope>NUCLEOTIDE SEQUENCE</scope>
    <source>
        <strain evidence="6">4-3</strain>
    </source>
</reference>
<dbReference type="Pfam" id="PF00496">
    <property type="entry name" value="SBP_bac_5"/>
    <property type="match status" value="1"/>
</dbReference>
<dbReference type="InterPro" id="IPR023765">
    <property type="entry name" value="SBP_5_CS"/>
</dbReference>
<dbReference type="PIRSF" id="PIRSF002741">
    <property type="entry name" value="MppA"/>
    <property type="match status" value="1"/>
</dbReference>
<evidence type="ECO:0000256" key="3">
    <source>
        <dbReference type="ARBA" id="ARBA00022729"/>
    </source>
</evidence>
<evidence type="ECO:0000256" key="4">
    <source>
        <dbReference type="SAM" id="MobiDB-lite"/>
    </source>
</evidence>
<name>A0AB39HQK1_9BACI</name>
<dbReference type="Gene3D" id="3.40.190.10">
    <property type="entry name" value="Periplasmic binding protein-like II"/>
    <property type="match status" value="1"/>
</dbReference>
<dbReference type="AlphaFoldDB" id="A0AB39HQK1"/>
<dbReference type="PROSITE" id="PS51257">
    <property type="entry name" value="PROKAR_LIPOPROTEIN"/>
    <property type="match status" value="1"/>
</dbReference>
<dbReference type="InterPro" id="IPR039424">
    <property type="entry name" value="SBP_5"/>
</dbReference>
<dbReference type="Gene3D" id="3.10.105.10">
    <property type="entry name" value="Dipeptide-binding Protein, Domain 3"/>
    <property type="match status" value="1"/>
</dbReference>
<sequence>MKFIKFSLFGLMILMLIGLLGCSEESQDQNGDNSETEENEGTPGGNQELTVAYDATPPTMDPHMTTALATLELIKPVYEGLVALDTKYVPQPMLAESWTVSEDGKEIVFQLREDIKFHNGETLDAEDVVASLERWIELSVLGKGNFSDATIEAVDPHTVSITLTEPNALAVVILANPTQGAVIMPKETIENAGADGIEEYIGTGPYKLEEYIDGQSLTYKKFADYQPLEEPADGLSGKKEALVETIKVEIVTDPSTRVAGIQTGQYDIAVKLPIDNYETLQNVDGIEHYAKDPTFGTMILNQADGVFQDQAARQAVLASLDIDDISKATFGSDEFYEVNHSLAVESQVDWYNEAGQEKYNAPDLEKAKQLLEESGYNGEEVVLLVTRLYSEHYNAAIAIEQQLKEVGFNVKLEVYDWTTLLEVRNDPTVWDLTITTWPAEAIPSNFVFLYSKNEYPGWIQNELMDSLIDGIKEAPSQEEALELFSELQAEFYDYVPTIKYAEFLRYHASRDNIKGFDGFYGIHLWNVTKEE</sequence>
<evidence type="ECO:0000256" key="2">
    <source>
        <dbReference type="ARBA" id="ARBA00005695"/>
    </source>
</evidence>
<accession>A0AB39HQK1</accession>
<feature type="domain" description="Solute-binding protein family 5" evidence="5">
    <location>
        <begin position="90"/>
        <end position="446"/>
    </location>
</feature>
<dbReference type="GO" id="GO:1904680">
    <property type="term" value="F:peptide transmembrane transporter activity"/>
    <property type="evidence" value="ECO:0007669"/>
    <property type="project" value="TreeGrafter"/>
</dbReference>
<comment type="subcellular location">
    <subcellularLocation>
        <location evidence="1">Cell membrane</location>
        <topology evidence="1">Lipid-anchor</topology>
    </subcellularLocation>
</comment>
<evidence type="ECO:0000313" key="6">
    <source>
        <dbReference type="EMBL" id="XDK32579.1"/>
    </source>
</evidence>
<comment type="similarity">
    <text evidence="2">Belongs to the bacterial solute-binding protein 5 family.</text>
</comment>
<dbReference type="InterPro" id="IPR030678">
    <property type="entry name" value="Peptide/Ni-bd"/>
</dbReference>
<dbReference type="EMBL" id="CP162599">
    <property type="protein sequence ID" value="XDK32579.1"/>
    <property type="molecule type" value="Genomic_DNA"/>
</dbReference>
<dbReference type="CDD" id="cd08502">
    <property type="entry name" value="PBP2_NikA_DppA_OppA_like_16"/>
    <property type="match status" value="1"/>
</dbReference>
<dbReference type="InterPro" id="IPR000914">
    <property type="entry name" value="SBP_5_dom"/>
</dbReference>
<feature type="region of interest" description="Disordered" evidence="4">
    <location>
        <begin position="25"/>
        <end position="50"/>
    </location>
</feature>
<dbReference type="GO" id="GO:0043190">
    <property type="term" value="C:ATP-binding cassette (ABC) transporter complex"/>
    <property type="evidence" value="ECO:0007669"/>
    <property type="project" value="InterPro"/>
</dbReference>
<evidence type="ECO:0000259" key="5">
    <source>
        <dbReference type="Pfam" id="PF00496"/>
    </source>
</evidence>
<dbReference type="PANTHER" id="PTHR30290:SF38">
    <property type="entry name" value="D,D-DIPEPTIDE-BINDING PERIPLASMIC PROTEIN DDPA-RELATED"/>
    <property type="match status" value="1"/>
</dbReference>
<dbReference type="SUPFAM" id="SSF53850">
    <property type="entry name" value="Periplasmic binding protein-like II"/>
    <property type="match status" value="1"/>
</dbReference>
<dbReference type="GO" id="GO:0015833">
    <property type="term" value="P:peptide transport"/>
    <property type="evidence" value="ECO:0007669"/>
    <property type="project" value="TreeGrafter"/>
</dbReference>
<dbReference type="GO" id="GO:0042597">
    <property type="term" value="C:periplasmic space"/>
    <property type="evidence" value="ECO:0007669"/>
    <property type="project" value="UniProtKB-ARBA"/>
</dbReference>